<proteinExistence type="predicted"/>
<sequence>MPISGLSVTASLPVSGLSVTASLPVSGPSVMASLPVTGLLVTTTTHSKSGISVFTPLLLVPKHPLVIWKVRYQSSPLFKIDGLVVTTTYTKSGTSVKTPLSVTAFVLVNGLSVTAFLAVHGLPVTACLAVLAALLPINGLTANHLIGGISVTASLPISGLSVTSTVLNEEQVVFYESKHVIGGYGLEDLEQYVCIILYNRLKHYISPGYVNKI</sequence>
<accession>A0A974C6R1</accession>
<evidence type="ECO:0000313" key="2">
    <source>
        <dbReference type="Proteomes" id="UP000694892"/>
    </source>
</evidence>
<organism evidence="1 2">
    <name type="scientific">Xenopus laevis</name>
    <name type="common">African clawed frog</name>
    <dbReference type="NCBI Taxonomy" id="8355"/>
    <lineage>
        <taxon>Eukaryota</taxon>
        <taxon>Metazoa</taxon>
        <taxon>Chordata</taxon>
        <taxon>Craniata</taxon>
        <taxon>Vertebrata</taxon>
        <taxon>Euteleostomi</taxon>
        <taxon>Amphibia</taxon>
        <taxon>Batrachia</taxon>
        <taxon>Anura</taxon>
        <taxon>Pipoidea</taxon>
        <taxon>Pipidae</taxon>
        <taxon>Xenopodinae</taxon>
        <taxon>Xenopus</taxon>
        <taxon>Xenopus</taxon>
    </lineage>
</organism>
<evidence type="ECO:0000313" key="1">
    <source>
        <dbReference type="EMBL" id="OCT67071.1"/>
    </source>
</evidence>
<reference evidence="2" key="1">
    <citation type="journal article" date="2016" name="Nature">
        <title>Genome evolution in the allotetraploid frog Xenopus laevis.</title>
        <authorList>
            <person name="Session A.M."/>
            <person name="Uno Y."/>
            <person name="Kwon T."/>
            <person name="Chapman J.A."/>
            <person name="Toyoda A."/>
            <person name="Takahashi S."/>
            <person name="Fukui A."/>
            <person name="Hikosaka A."/>
            <person name="Suzuki A."/>
            <person name="Kondo M."/>
            <person name="van Heeringen S.J."/>
            <person name="Quigley I."/>
            <person name="Heinz S."/>
            <person name="Ogino H."/>
            <person name="Ochi H."/>
            <person name="Hellsten U."/>
            <person name="Lyons J.B."/>
            <person name="Simakov O."/>
            <person name="Putnam N."/>
            <person name="Stites J."/>
            <person name="Kuroki Y."/>
            <person name="Tanaka T."/>
            <person name="Michiue T."/>
            <person name="Watanabe M."/>
            <person name="Bogdanovic O."/>
            <person name="Lister R."/>
            <person name="Georgiou G."/>
            <person name="Paranjpe S.S."/>
            <person name="van Kruijsbergen I."/>
            <person name="Shu S."/>
            <person name="Carlson J."/>
            <person name="Kinoshita T."/>
            <person name="Ohta Y."/>
            <person name="Mawaribuchi S."/>
            <person name="Jenkins J."/>
            <person name="Grimwood J."/>
            <person name="Schmutz J."/>
            <person name="Mitros T."/>
            <person name="Mozaffari S.V."/>
            <person name="Suzuki Y."/>
            <person name="Haramoto Y."/>
            <person name="Yamamoto T.S."/>
            <person name="Takagi C."/>
            <person name="Heald R."/>
            <person name="Miller K."/>
            <person name="Haudenschild C."/>
            <person name="Kitzman J."/>
            <person name="Nakayama T."/>
            <person name="Izutsu Y."/>
            <person name="Robert J."/>
            <person name="Fortriede J."/>
            <person name="Burns K."/>
            <person name="Lotay V."/>
            <person name="Karimi K."/>
            <person name="Yasuoka Y."/>
            <person name="Dichmann D.S."/>
            <person name="Flajnik M.F."/>
            <person name="Houston D.W."/>
            <person name="Shendure J."/>
            <person name="DuPasquier L."/>
            <person name="Vize P.D."/>
            <person name="Zorn A.M."/>
            <person name="Ito M."/>
            <person name="Marcotte E.M."/>
            <person name="Wallingford J.B."/>
            <person name="Ito Y."/>
            <person name="Asashima M."/>
            <person name="Ueno N."/>
            <person name="Matsuda Y."/>
            <person name="Veenstra G.J."/>
            <person name="Fujiyama A."/>
            <person name="Harland R.M."/>
            <person name="Taira M."/>
            <person name="Rokhsar D.S."/>
        </authorList>
    </citation>
    <scope>NUCLEOTIDE SEQUENCE [LARGE SCALE GENOMIC DNA]</scope>
    <source>
        <strain evidence="2">J</strain>
    </source>
</reference>
<dbReference type="AlphaFoldDB" id="A0A974C6R1"/>
<gene>
    <name evidence="1" type="ORF">XELAEV_18038352mg</name>
</gene>
<dbReference type="Proteomes" id="UP000694892">
    <property type="component" value="Chromosome 8L"/>
</dbReference>
<protein>
    <submittedName>
        <fullName evidence="1">Uncharacterized protein</fullName>
    </submittedName>
</protein>
<name>A0A974C6R1_XENLA</name>
<dbReference type="EMBL" id="CM004480">
    <property type="protein sequence ID" value="OCT67071.1"/>
    <property type="molecule type" value="Genomic_DNA"/>
</dbReference>